<accession>A0ABP9RHL4</accession>
<sequence length="465" mass="53328">MAMTQQAAGIREVIERFMKERFDTKAEKLAPDDPKYQALVEQFQRDTWLNDAASRILSSMRGENPIKFATHTVKAIHPDARGTNLWCRERSDDRSNFVGTASLGNDYFVDIVGNAAYKLNEYKFLLLFAPNGERLLDLAMQGDQEFCQAIGGSQEDGENLAKIFSKLAQPGAVSHTLAKQVYWLTGEDAVEDDDFHLLAPLYATSLAHQVFQTINRDRFSDEAKEARKSKREGKLGEQEVHDYPNIASQKMGGTKPQNISQLNSERGGNNYLLASLPPRWNVRDIRPPLKVESVLSDPGIFGWRKDVRSLVSDLKRFLETNPNTDMHTRDLRDDYTAMILDELALFTMEMHELSPGWSADENCRLSMEEAFWLDPGRTQDDSDFREVRNNTDWPGEIRRRFANWLNKALGGKLPLGDVEFRHWHQELARDASHQRLLDSDRRWMKALMDDLESIDDWGEEGNEQR</sequence>
<keyword evidence="3" id="KW-1185">Reference proteome</keyword>
<protein>
    <submittedName>
        <fullName evidence="2">Type I-F CRISPR-associated protein Csy1</fullName>
    </submittedName>
</protein>
<gene>
    <name evidence="2" type="primary">csy1</name>
    <name evidence="2" type="ORF">GCM10023342_24400</name>
</gene>
<evidence type="ECO:0000313" key="2">
    <source>
        <dbReference type="EMBL" id="GAA5177150.1"/>
    </source>
</evidence>
<proteinExistence type="predicted"/>
<organism evidence="2 3">
    <name type="scientific">Modicisalibacter zincidurans</name>
    <dbReference type="NCBI Taxonomy" id="1178777"/>
    <lineage>
        <taxon>Bacteria</taxon>
        <taxon>Pseudomonadati</taxon>
        <taxon>Pseudomonadota</taxon>
        <taxon>Gammaproteobacteria</taxon>
        <taxon>Oceanospirillales</taxon>
        <taxon>Halomonadaceae</taxon>
        <taxon>Modicisalibacter</taxon>
    </lineage>
</organism>
<dbReference type="EMBL" id="BAABKI010000024">
    <property type="protein sequence ID" value="GAA5177150.1"/>
    <property type="molecule type" value="Genomic_DNA"/>
</dbReference>
<feature type="compositionally biased region" description="Basic and acidic residues" evidence="1">
    <location>
        <begin position="222"/>
        <end position="242"/>
    </location>
</feature>
<reference evidence="3" key="1">
    <citation type="journal article" date="2019" name="Int. J. Syst. Evol. Microbiol.">
        <title>The Global Catalogue of Microorganisms (GCM) 10K type strain sequencing project: providing services to taxonomists for standard genome sequencing and annotation.</title>
        <authorList>
            <consortium name="The Broad Institute Genomics Platform"/>
            <consortium name="The Broad Institute Genome Sequencing Center for Infectious Disease"/>
            <person name="Wu L."/>
            <person name="Ma J."/>
        </authorList>
    </citation>
    <scope>NUCLEOTIDE SEQUENCE [LARGE SCALE GENOMIC DNA]</scope>
    <source>
        <strain evidence="3">JCM 18472</strain>
    </source>
</reference>
<dbReference type="NCBIfam" id="TIGR02564">
    <property type="entry name" value="cas_Csy1"/>
    <property type="match status" value="1"/>
</dbReference>
<dbReference type="Proteomes" id="UP001500074">
    <property type="component" value="Unassembled WGS sequence"/>
</dbReference>
<name>A0ABP9RHL4_9GAMM</name>
<dbReference type="InterPro" id="IPR013397">
    <property type="entry name" value="CRISPR-assoc_prot_Csy1"/>
</dbReference>
<feature type="compositionally biased region" description="Polar residues" evidence="1">
    <location>
        <begin position="255"/>
        <end position="264"/>
    </location>
</feature>
<evidence type="ECO:0000256" key="1">
    <source>
        <dbReference type="SAM" id="MobiDB-lite"/>
    </source>
</evidence>
<dbReference type="Pfam" id="PF09611">
    <property type="entry name" value="Cas_Csy1"/>
    <property type="match status" value="1"/>
</dbReference>
<evidence type="ECO:0000313" key="3">
    <source>
        <dbReference type="Proteomes" id="UP001500074"/>
    </source>
</evidence>
<comment type="caution">
    <text evidence="2">The sequence shown here is derived from an EMBL/GenBank/DDBJ whole genome shotgun (WGS) entry which is preliminary data.</text>
</comment>
<feature type="region of interest" description="Disordered" evidence="1">
    <location>
        <begin position="222"/>
        <end position="264"/>
    </location>
</feature>